<dbReference type="InterPro" id="IPR058240">
    <property type="entry name" value="rSAM_sf"/>
</dbReference>
<evidence type="ECO:0000256" key="3">
    <source>
        <dbReference type="ARBA" id="ARBA00023004"/>
    </source>
</evidence>
<keyword evidence="2" id="KW-0479">Metal-binding</keyword>
<dbReference type="InterPro" id="IPR007197">
    <property type="entry name" value="rSAM"/>
</dbReference>
<dbReference type="Proteomes" id="UP000462055">
    <property type="component" value="Unassembled WGS sequence"/>
</dbReference>
<dbReference type="AlphaFoldDB" id="A0A6I4MQ12"/>
<reference evidence="6" key="1">
    <citation type="submission" date="2019-12" db="EMBL/GenBank/DDBJ databases">
        <title>Actinomadura physcomitrii sp. nov., a novel actinomycete isolated from moss [Physcomitrium sphaericum (Ludw) Fuernr].</title>
        <authorList>
            <person name="Zhuang X."/>
        </authorList>
    </citation>
    <scope>NUCLEOTIDE SEQUENCE [LARGE SCALE GENOMIC DNA]</scope>
    <source>
        <strain evidence="6">LD22</strain>
    </source>
</reference>
<name>A0A6I4MQ12_9ACTN</name>
<sequence>MFPAEPRFPPSICLRVTRRCNAACSFCQAPNTDRSTLTLGEMDVIGAVLESRDLSTIKLSGGEPTTRSDLPRIVTAFGLRGIKPVVITNGFRIDAPVFGALRAVDGELKFSVHRPGPDNDLVLRVSSFPRILANMEAARALRVPFSINAVVAPGDADRMKEMAAFAVEQGARKISFVPVVPRGRARARPEFEFDAPGVADVRDRVVELAADLEPYIVVRCIDIRKHDYWVIENDGSLWIERSRDEDDVLIMEKNQLMALGGRIRR</sequence>
<dbReference type="EMBL" id="WBMS02000057">
    <property type="protein sequence ID" value="MWA06805.1"/>
    <property type="molecule type" value="Genomic_DNA"/>
</dbReference>
<dbReference type="InterPro" id="IPR013785">
    <property type="entry name" value="Aldolase_TIM"/>
</dbReference>
<dbReference type="PANTHER" id="PTHR11228">
    <property type="entry name" value="RADICAL SAM DOMAIN PROTEIN"/>
    <property type="match status" value="1"/>
</dbReference>
<keyword evidence="7" id="KW-1185">Reference proteome</keyword>
<evidence type="ECO:0000256" key="2">
    <source>
        <dbReference type="ARBA" id="ARBA00022723"/>
    </source>
</evidence>
<gene>
    <name evidence="6" type="ORF">F8568_041980</name>
</gene>
<dbReference type="SFLD" id="SFLDG01067">
    <property type="entry name" value="SPASM/twitch_domain_containing"/>
    <property type="match status" value="1"/>
</dbReference>
<evidence type="ECO:0000313" key="7">
    <source>
        <dbReference type="Proteomes" id="UP000462055"/>
    </source>
</evidence>
<dbReference type="Gene3D" id="3.20.20.70">
    <property type="entry name" value="Aldolase class I"/>
    <property type="match status" value="1"/>
</dbReference>
<keyword evidence="3" id="KW-0408">Iron</keyword>
<dbReference type="GO" id="GO:0003824">
    <property type="term" value="F:catalytic activity"/>
    <property type="evidence" value="ECO:0007669"/>
    <property type="project" value="InterPro"/>
</dbReference>
<evidence type="ECO:0000313" key="6">
    <source>
        <dbReference type="EMBL" id="MWA06805.1"/>
    </source>
</evidence>
<protein>
    <submittedName>
        <fullName evidence="6">Radical SAM protein</fullName>
    </submittedName>
</protein>
<evidence type="ECO:0000256" key="1">
    <source>
        <dbReference type="ARBA" id="ARBA00022691"/>
    </source>
</evidence>
<proteinExistence type="predicted"/>
<evidence type="ECO:0000259" key="5">
    <source>
        <dbReference type="PROSITE" id="PS51918"/>
    </source>
</evidence>
<dbReference type="CDD" id="cd01335">
    <property type="entry name" value="Radical_SAM"/>
    <property type="match status" value="1"/>
</dbReference>
<dbReference type="GO" id="GO:0051536">
    <property type="term" value="F:iron-sulfur cluster binding"/>
    <property type="evidence" value="ECO:0007669"/>
    <property type="project" value="UniProtKB-KW"/>
</dbReference>
<keyword evidence="4" id="KW-0411">Iron-sulfur</keyword>
<dbReference type="PANTHER" id="PTHR11228:SF7">
    <property type="entry name" value="PQQA PEPTIDE CYCLASE"/>
    <property type="match status" value="1"/>
</dbReference>
<feature type="domain" description="Radical SAM core" evidence="5">
    <location>
        <begin position="6"/>
        <end position="224"/>
    </location>
</feature>
<dbReference type="Pfam" id="PF04055">
    <property type="entry name" value="Radical_SAM"/>
    <property type="match status" value="1"/>
</dbReference>
<dbReference type="PROSITE" id="PS51918">
    <property type="entry name" value="RADICAL_SAM"/>
    <property type="match status" value="1"/>
</dbReference>
<dbReference type="SFLD" id="SFLDS00029">
    <property type="entry name" value="Radical_SAM"/>
    <property type="match status" value="1"/>
</dbReference>
<dbReference type="GO" id="GO:0046872">
    <property type="term" value="F:metal ion binding"/>
    <property type="evidence" value="ECO:0007669"/>
    <property type="project" value="UniProtKB-KW"/>
</dbReference>
<comment type="caution">
    <text evidence="6">The sequence shown here is derived from an EMBL/GenBank/DDBJ whole genome shotgun (WGS) entry which is preliminary data.</text>
</comment>
<evidence type="ECO:0000256" key="4">
    <source>
        <dbReference type="ARBA" id="ARBA00023014"/>
    </source>
</evidence>
<organism evidence="6 7">
    <name type="scientific">Actinomadura physcomitrii</name>
    <dbReference type="NCBI Taxonomy" id="2650748"/>
    <lineage>
        <taxon>Bacteria</taxon>
        <taxon>Bacillati</taxon>
        <taxon>Actinomycetota</taxon>
        <taxon>Actinomycetes</taxon>
        <taxon>Streptosporangiales</taxon>
        <taxon>Thermomonosporaceae</taxon>
        <taxon>Actinomadura</taxon>
    </lineage>
</organism>
<dbReference type="InterPro" id="IPR050377">
    <property type="entry name" value="Radical_SAM_PqqE_MftC-like"/>
</dbReference>
<keyword evidence="1" id="KW-0949">S-adenosyl-L-methionine</keyword>
<accession>A0A6I4MQ12</accession>
<dbReference type="SUPFAM" id="SSF102114">
    <property type="entry name" value="Radical SAM enzymes"/>
    <property type="match status" value="1"/>
</dbReference>